<proteinExistence type="predicted"/>
<dbReference type="Proteomes" id="UP000465062">
    <property type="component" value="Chromosome"/>
</dbReference>
<name>A0A6I6UDV9_9BACI</name>
<protein>
    <submittedName>
        <fullName evidence="2">Intracellular proteinase inhibitor</fullName>
    </submittedName>
</protein>
<feature type="domain" description="Bacterial spore germination immunoglobulin-like" evidence="1">
    <location>
        <begin position="40"/>
        <end position="114"/>
    </location>
</feature>
<gene>
    <name evidence="2" type="ORF">FHE72_08065</name>
</gene>
<dbReference type="KEGG" id="bvq:FHE72_08065"/>
<evidence type="ECO:0000259" key="1">
    <source>
        <dbReference type="Pfam" id="PF10648"/>
    </source>
</evidence>
<dbReference type="RefSeq" id="WP_159361742.1">
    <property type="nucleotide sequence ID" value="NZ_CP047394.1"/>
</dbReference>
<dbReference type="Pfam" id="PF10648">
    <property type="entry name" value="Gmad2"/>
    <property type="match status" value="1"/>
</dbReference>
<evidence type="ECO:0000313" key="2">
    <source>
        <dbReference type="EMBL" id="QHE60975.1"/>
    </source>
</evidence>
<dbReference type="AlphaFoldDB" id="A0A6I6UDV9"/>
<reference evidence="2 3" key="1">
    <citation type="submission" date="2019-06" db="EMBL/GenBank/DDBJ databases">
        <title>An operon consisting of a P-type ATPase gene and a transcriptional regular gene given the different cadmium resistance in Bacillus vietamensis 151-6 and Bacillus marisflavi 151-25.</title>
        <authorList>
            <person name="Yu X."/>
        </authorList>
    </citation>
    <scope>NUCLEOTIDE SEQUENCE [LARGE SCALE GENOMIC DNA]</scope>
    <source>
        <strain evidence="2 3">151-6</strain>
    </source>
</reference>
<accession>A0A6I6UDV9</accession>
<evidence type="ECO:0000313" key="3">
    <source>
        <dbReference type="Proteomes" id="UP000465062"/>
    </source>
</evidence>
<sequence length="127" mass="14315">MKAIVYILISSILLLGIPAKSGAESVLPQEHPSFKNVKVREVKGRFTVTGQARVSSGSFYYMVEDGHRVLLPETLLKVNKEAPAWTEFSIILPVLKRRNGKLFLNLYERDEGDGKIIHSYLVVLPYN</sequence>
<dbReference type="EMBL" id="CP047394">
    <property type="protein sequence ID" value="QHE60975.1"/>
    <property type="molecule type" value="Genomic_DNA"/>
</dbReference>
<dbReference type="InterPro" id="IPR018911">
    <property type="entry name" value="Gmad2_Ig-like_dom"/>
</dbReference>
<organism evidence="2 3">
    <name type="scientific">Rossellomorea vietnamensis</name>
    <dbReference type="NCBI Taxonomy" id="218284"/>
    <lineage>
        <taxon>Bacteria</taxon>
        <taxon>Bacillati</taxon>
        <taxon>Bacillota</taxon>
        <taxon>Bacilli</taxon>
        <taxon>Bacillales</taxon>
        <taxon>Bacillaceae</taxon>
        <taxon>Rossellomorea</taxon>
    </lineage>
</organism>